<evidence type="ECO:0000256" key="1">
    <source>
        <dbReference type="ARBA" id="ARBA00005384"/>
    </source>
</evidence>
<dbReference type="GO" id="GO:0030170">
    <property type="term" value="F:pyridoxal phosphate binding"/>
    <property type="evidence" value="ECO:0007669"/>
    <property type="project" value="InterPro"/>
</dbReference>
<comment type="similarity">
    <text evidence="1">In the C-terminal section; belongs to the class-I pyridoxal-phosphate-dependent aminotransferase family.</text>
</comment>
<dbReference type="InterPro" id="IPR036388">
    <property type="entry name" value="WH-like_DNA-bd_sf"/>
</dbReference>
<evidence type="ECO:0000256" key="5">
    <source>
        <dbReference type="ARBA" id="ARBA00023015"/>
    </source>
</evidence>
<dbReference type="Gene3D" id="3.40.640.10">
    <property type="entry name" value="Type I PLP-dependent aspartate aminotransferase-like (Major domain)"/>
    <property type="match status" value="1"/>
</dbReference>
<dbReference type="InterPro" id="IPR015421">
    <property type="entry name" value="PyrdxlP-dep_Trfase_major"/>
</dbReference>
<evidence type="ECO:0000256" key="2">
    <source>
        <dbReference type="ARBA" id="ARBA00022576"/>
    </source>
</evidence>
<dbReference type="AlphaFoldDB" id="A0A1I4L0G2"/>
<dbReference type="STRING" id="488535.SAMN04487963_0185"/>
<dbReference type="GO" id="GO:0008483">
    <property type="term" value="F:transaminase activity"/>
    <property type="evidence" value="ECO:0007669"/>
    <property type="project" value="UniProtKB-KW"/>
</dbReference>
<dbReference type="InterPro" id="IPR015424">
    <property type="entry name" value="PyrdxlP-dep_Trfase"/>
</dbReference>
<dbReference type="InterPro" id="IPR036390">
    <property type="entry name" value="WH_DNA-bd_sf"/>
</dbReference>
<keyword evidence="10" id="KW-1185">Reference proteome</keyword>
<name>A0A1I4L0G2_9GAMM</name>
<evidence type="ECO:0000256" key="7">
    <source>
        <dbReference type="ARBA" id="ARBA00023163"/>
    </source>
</evidence>
<evidence type="ECO:0000256" key="4">
    <source>
        <dbReference type="ARBA" id="ARBA00022898"/>
    </source>
</evidence>
<dbReference type="SUPFAM" id="SSF53383">
    <property type="entry name" value="PLP-dependent transferases"/>
    <property type="match status" value="1"/>
</dbReference>
<dbReference type="FunFam" id="3.40.640.10:FF:000023">
    <property type="entry name" value="Transcriptional regulator, GntR family"/>
    <property type="match status" value="1"/>
</dbReference>
<evidence type="ECO:0000256" key="6">
    <source>
        <dbReference type="ARBA" id="ARBA00023125"/>
    </source>
</evidence>
<dbReference type="PROSITE" id="PS50949">
    <property type="entry name" value="HTH_GNTR"/>
    <property type="match status" value="1"/>
</dbReference>
<dbReference type="CDD" id="cd00609">
    <property type="entry name" value="AAT_like"/>
    <property type="match status" value="1"/>
</dbReference>
<keyword evidence="4" id="KW-0663">Pyridoxal phosphate</keyword>
<evidence type="ECO:0000313" key="10">
    <source>
        <dbReference type="Proteomes" id="UP000198519"/>
    </source>
</evidence>
<dbReference type="InterPro" id="IPR000524">
    <property type="entry name" value="Tscrpt_reg_HTH_GntR"/>
</dbReference>
<proteinExistence type="inferred from homology"/>
<dbReference type="GO" id="GO:0003700">
    <property type="term" value="F:DNA-binding transcription factor activity"/>
    <property type="evidence" value="ECO:0007669"/>
    <property type="project" value="InterPro"/>
</dbReference>
<dbReference type="Pfam" id="PF00155">
    <property type="entry name" value="Aminotran_1_2"/>
    <property type="match status" value="1"/>
</dbReference>
<evidence type="ECO:0000259" key="8">
    <source>
        <dbReference type="PROSITE" id="PS50949"/>
    </source>
</evidence>
<dbReference type="GO" id="GO:0003677">
    <property type="term" value="F:DNA binding"/>
    <property type="evidence" value="ECO:0007669"/>
    <property type="project" value="UniProtKB-KW"/>
</dbReference>
<organism evidence="9 10">
    <name type="scientific">Marinobacter zhejiangensis</name>
    <dbReference type="NCBI Taxonomy" id="488535"/>
    <lineage>
        <taxon>Bacteria</taxon>
        <taxon>Pseudomonadati</taxon>
        <taxon>Pseudomonadota</taxon>
        <taxon>Gammaproteobacteria</taxon>
        <taxon>Pseudomonadales</taxon>
        <taxon>Marinobacteraceae</taxon>
        <taxon>Marinobacter</taxon>
    </lineage>
</organism>
<keyword evidence="7" id="KW-0804">Transcription</keyword>
<accession>A0A1I4L0G2</accession>
<dbReference type="Gene3D" id="3.90.1150.10">
    <property type="entry name" value="Aspartate Aminotransferase, domain 1"/>
    <property type="match status" value="1"/>
</dbReference>
<protein>
    <submittedName>
        <fullName evidence="9">DNA-binding transcriptional regulator, MocR family, contains an aminotransferase domain</fullName>
    </submittedName>
</protein>
<dbReference type="InterPro" id="IPR004839">
    <property type="entry name" value="Aminotransferase_I/II_large"/>
</dbReference>
<keyword evidence="5" id="KW-0805">Transcription regulation</keyword>
<keyword evidence="3 9" id="KW-0808">Transferase</keyword>
<feature type="domain" description="HTH gntR-type" evidence="8">
    <location>
        <begin position="6"/>
        <end position="74"/>
    </location>
</feature>
<dbReference type="SUPFAM" id="SSF46785">
    <property type="entry name" value="Winged helix' DNA-binding domain"/>
    <property type="match status" value="1"/>
</dbReference>
<evidence type="ECO:0000256" key="3">
    <source>
        <dbReference type="ARBA" id="ARBA00022679"/>
    </source>
</evidence>
<dbReference type="InterPro" id="IPR051446">
    <property type="entry name" value="HTH_trans_reg/aminotransferase"/>
</dbReference>
<dbReference type="Pfam" id="PF00392">
    <property type="entry name" value="GntR"/>
    <property type="match status" value="1"/>
</dbReference>
<sequence>MNGAVMKRYEQLAQDIAELIRSGALQPGSRIPSVRLASRTYKVSPSTVFRAYYHLENLGLIHARPKSGYFVTSLSHHALPSPLSVPEGTTSTPVDVSELVFSLLQAIRDARQVPLGSAFPGPSLFPMQRLARSMAKATRLMDLGSVVADLPPGNLNLRRQIAVRYGIAGVSVPVEEILVTDGALEALNLCLQAVTSPGDLVAIEAPAFYACLQVLERLKLQAVPIPVDPRNGIDLDALAGALKSHDIKACWFMTNFQNPTGVSLPTERKQRLVELLHRHQVPLVEDDVYGELYYGSQAPVMTKAFDRDGLVMHCSSFSKCLAPGYRVGWVSAGRYAEAIQRLKLMTTLSASVPAQAAIADYLEFGGFDRHLRGLRARLESQKHQMFAAIDRYFPKDVRFTRPDGGYFLWLELPAQVDTLDLFQRAAAEGISLAPGPMFSATREFRHCLRLNYGQPWSDGLERAVARLGQLLANN</sequence>
<keyword evidence="6 9" id="KW-0238">DNA-binding</keyword>
<dbReference type="CDD" id="cd07377">
    <property type="entry name" value="WHTH_GntR"/>
    <property type="match status" value="1"/>
</dbReference>
<evidence type="ECO:0000313" key="9">
    <source>
        <dbReference type="EMBL" id="SFL84313.1"/>
    </source>
</evidence>
<keyword evidence="2 9" id="KW-0032">Aminotransferase</keyword>
<reference evidence="10" key="1">
    <citation type="submission" date="2016-10" db="EMBL/GenBank/DDBJ databases">
        <authorList>
            <person name="Varghese N."/>
            <person name="Submissions S."/>
        </authorList>
    </citation>
    <scope>NUCLEOTIDE SEQUENCE [LARGE SCALE GENOMIC DNA]</scope>
    <source>
        <strain evidence="10">CGMCC 1.7061</strain>
    </source>
</reference>
<gene>
    <name evidence="9" type="ORF">SAMN04487963_0185</name>
</gene>
<dbReference type="EMBL" id="FOUE01000001">
    <property type="protein sequence ID" value="SFL84313.1"/>
    <property type="molecule type" value="Genomic_DNA"/>
</dbReference>
<dbReference type="InterPro" id="IPR015422">
    <property type="entry name" value="PyrdxlP-dep_Trfase_small"/>
</dbReference>
<dbReference type="Proteomes" id="UP000198519">
    <property type="component" value="Unassembled WGS sequence"/>
</dbReference>
<dbReference type="PANTHER" id="PTHR46577">
    <property type="entry name" value="HTH-TYPE TRANSCRIPTIONAL REGULATORY PROTEIN GABR"/>
    <property type="match status" value="1"/>
</dbReference>
<dbReference type="SMART" id="SM00345">
    <property type="entry name" value="HTH_GNTR"/>
    <property type="match status" value="1"/>
</dbReference>
<dbReference type="PANTHER" id="PTHR46577:SF2">
    <property type="entry name" value="TRANSCRIPTIONAL REGULATORY PROTEIN"/>
    <property type="match status" value="1"/>
</dbReference>
<dbReference type="Gene3D" id="1.10.10.10">
    <property type="entry name" value="Winged helix-like DNA-binding domain superfamily/Winged helix DNA-binding domain"/>
    <property type="match status" value="1"/>
</dbReference>